<reference evidence="12 14" key="1">
    <citation type="submission" date="2016-02" db="EMBL/GenBank/DDBJ databases">
        <authorList>
            <person name="Wen L."/>
            <person name="He K."/>
            <person name="Yang H."/>
        </authorList>
    </citation>
    <scope>NUCLEOTIDE SEQUENCE [LARGE SCALE GENOMIC DNA]</scope>
    <source>
        <strain evidence="12">Trichococcus_R210</strain>
    </source>
</reference>
<dbReference type="PANTHER" id="PTHR36203:SF1">
    <property type="entry name" value="ASCORBATE-SPECIFIC PTS SYSTEM EIIA COMPONENT"/>
    <property type="match status" value="1"/>
</dbReference>
<keyword evidence="15" id="KW-1185">Reference proteome</keyword>
<accession>A0A143YMT0</accession>
<dbReference type="PROSITE" id="PS51094">
    <property type="entry name" value="PTS_EIIA_TYPE_2"/>
    <property type="match status" value="1"/>
</dbReference>
<keyword evidence="6" id="KW-0598">Phosphotransferase system</keyword>
<keyword evidence="4" id="KW-0597">Phosphoprotein</keyword>
<organism evidence="12 14">
    <name type="scientific">Trichococcus ilyis</name>
    <dbReference type="NCBI Taxonomy" id="640938"/>
    <lineage>
        <taxon>Bacteria</taxon>
        <taxon>Bacillati</taxon>
        <taxon>Bacillota</taxon>
        <taxon>Bacilli</taxon>
        <taxon>Lactobacillales</taxon>
        <taxon>Carnobacteriaceae</taxon>
        <taxon>Trichococcus</taxon>
    </lineage>
</organism>
<dbReference type="OrthoDB" id="369398at2"/>
<comment type="function">
    <text evidence="8">The phosphoenolpyruvate-dependent sugar phosphotransferase system (sugar PTS), a major carbohydrate active transport system, catalyzes the phosphorylation of incoming sugar substrates concomitantly with their translocation across the cell membrane. The enzyme II UlaABC PTS system is involved in ascorbate transport.</text>
</comment>
<dbReference type="Pfam" id="PF00359">
    <property type="entry name" value="PTS_EIIA_2"/>
    <property type="match status" value="1"/>
</dbReference>
<dbReference type="EMBL" id="FJNB01000006">
    <property type="protein sequence ID" value="CZQ92789.1"/>
    <property type="molecule type" value="Genomic_DNA"/>
</dbReference>
<evidence type="ECO:0000256" key="7">
    <source>
        <dbReference type="ARBA" id="ARBA00022777"/>
    </source>
</evidence>
<evidence type="ECO:0000313" key="14">
    <source>
        <dbReference type="Proteomes" id="UP000076878"/>
    </source>
</evidence>
<dbReference type="InterPro" id="IPR002178">
    <property type="entry name" value="PTS_EIIA_type-2_dom"/>
</dbReference>
<dbReference type="AlphaFoldDB" id="A0A143YMT0"/>
<dbReference type="PANTHER" id="PTHR36203">
    <property type="entry name" value="ASCORBATE-SPECIFIC PTS SYSTEM EIIA COMPONENT"/>
    <property type="match status" value="1"/>
</dbReference>
<evidence type="ECO:0000256" key="6">
    <source>
        <dbReference type="ARBA" id="ARBA00022683"/>
    </source>
</evidence>
<dbReference type="InterPro" id="IPR016152">
    <property type="entry name" value="PTrfase/Anion_transptr"/>
</dbReference>
<dbReference type="GO" id="GO:0005737">
    <property type="term" value="C:cytoplasm"/>
    <property type="evidence" value="ECO:0007669"/>
    <property type="project" value="UniProtKB-SubCell"/>
</dbReference>
<evidence type="ECO:0000313" key="15">
    <source>
        <dbReference type="Proteomes" id="UP000199280"/>
    </source>
</evidence>
<dbReference type="GO" id="GO:0016301">
    <property type="term" value="F:kinase activity"/>
    <property type="evidence" value="ECO:0007669"/>
    <property type="project" value="UniProtKB-KW"/>
</dbReference>
<keyword evidence="5 12" id="KW-0808">Transferase</keyword>
<name>A0A143YMT0_9LACT</name>
<proteinExistence type="predicted"/>
<comment type="subcellular location">
    <subcellularLocation>
        <location evidence="1">Cytoplasm</location>
    </subcellularLocation>
</comment>
<keyword evidence="2" id="KW-0813">Transport</keyword>
<evidence type="ECO:0000313" key="12">
    <source>
        <dbReference type="EMBL" id="CZQ92789.1"/>
    </source>
</evidence>
<evidence type="ECO:0000256" key="4">
    <source>
        <dbReference type="ARBA" id="ARBA00022553"/>
    </source>
</evidence>
<evidence type="ECO:0000256" key="8">
    <source>
        <dbReference type="ARBA" id="ARBA00037387"/>
    </source>
</evidence>
<evidence type="ECO:0000256" key="5">
    <source>
        <dbReference type="ARBA" id="ARBA00022679"/>
    </source>
</evidence>
<dbReference type="STRING" id="640938.TR210_1080"/>
<dbReference type="RefSeq" id="WP_068622343.1">
    <property type="nucleotide sequence ID" value="NZ_FJNB01000006.1"/>
</dbReference>
<evidence type="ECO:0000256" key="3">
    <source>
        <dbReference type="ARBA" id="ARBA00022490"/>
    </source>
</evidence>
<protein>
    <recommendedName>
        <fullName evidence="9">Ascorbate-specific PTS system EIIA component</fullName>
    </recommendedName>
    <alternativeName>
        <fullName evidence="10">Ascorbate-specific phosphotransferase enzyme IIA component</fullName>
    </alternativeName>
</protein>
<keyword evidence="12" id="KW-0670">Pyruvate</keyword>
<evidence type="ECO:0000259" key="11">
    <source>
        <dbReference type="PROSITE" id="PS51094"/>
    </source>
</evidence>
<keyword evidence="7" id="KW-0418">Kinase</keyword>
<dbReference type="EMBL" id="FNYT01000005">
    <property type="protein sequence ID" value="SEI93898.1"/>
    <property type="molecule type" value="Genomic_DNA"/>
</dbReference>
<evidence type="ECO:0000256" key="2">
    <source>
        <dbReference type="ARBA" id="ARBA00022448"/>
    </source>
</evidence>
<dbReference type="Proteomes" id="UP000076878">
    <property type="component" value="Unassembled WGS sequence"/>
</dbReference>
<evidence type="ECO:0000256" key="10">
    <source>
        <dbReference type="ARBA" id="ARBA00042072"/>
    </source>
</evidence>
<dbReference type="Proteomes" id="UP000199280">
    <property type="component" value="Unassembled WGS sequence"/>
</dbReference>
<evidence type="ECO:0000256" key="9">
    <source>
        <dbReference type="ARBA" id="ARBA00041175"/>
    </source>
</evidence>
<gene>
    <name evidence="13" type="ORF">SAMN05216375_10570</name>
    <name evidence="12" type="ORF">TR210_1080</name>
</gene>
<reference evidence="13 15" key="2">
    <citation type="submission" date="2016-10" db="EMBL/GenBank/DDBJ databases">
        <authorList>
            <person name="Varghese N."/>
            <person name="Submissions S."/>
        </authorList>
    </citation>
    <scope>NUCLEOTIDE SEQUENCE [LARGE SCALE GENOMIC DNA]</scope>
    <source>
        <strain evidence="13 15">DSM 22150</strain>
    </source>
</reference>
<evidence type="ECO:0000313" key="13">
    <source>
        <dbReference type="EMBL" id="SEI93898.1"/>
    </source>
</evidence>
<dbReference type="SUPFAM" id="SSF55804">
    <property type="entry name" value="Phoshotransferase/anion transport protein"/>
    <property type="match status" value="1"/>
</dbReference>
<keyword evidence="3" id="KW-0963">Cytoplasm</keyword>
<dbReference type="Gene3D" id="3.40.930.10">
    <property type="entry name" value="Mannitol-specific EII, Chain A"/>
    <property type="match status" value="1"/>
</dbReference>
<sequence length="155" mass="17254">MLDEVIKNQRYSFHEGFDSWQDSIRAACQPLIEEGAIESAYPEYIIENVNEFGPYIVIAPDICIPHAQEGKGVNETAICFMRTKTPVNFGPAAEYEARIFFVLASTDNEKHLANLSSLVTLLSDESVVDAFIQANSVADLEKIMEIEGEYLGTTN</sequence>
<feature type="domain" description="PTS EIIA type-2" evidence="11">
    <location>
        <begin position="4"/>
        <end position="147"/>
    </location>
</feature>
<evidence type="ECO:0000256" key="1">
    <source>
        <dbReference type="ARBA" id="ARBA00004496"/>
    </source>
</evidence>
<dbReference type="InterPro" id="IPR051351">
    <property type="entry name" value="Ascorbate-PTS_EIIA_comp"/>
</dbReference>
<dbReference type="GO" id="GO:0009401">
    <property type="term" value="P:phosphoenolpyruvate-dependent sugar phosphotransferase system"/>
    <property type="evidence" value="ECO:0007669"/>
    <property type="project" value="UniProtKB-KW"/>
</dbReference>